<comment type="caution">
    <text evidence="15">The sequence shown here is derived from an EMBL/GenBank/DDBJ whole genome shotgun (WGS) entry which is preliminary data.</text>
</comment>
<reference evidence="15 16" key="1">
    <citation type="journal article" date="2020" name="Front. Microbiol.">
        <title>Single-cell genomics of novel Actinobacteria with the Wood-Ljungdahl pathway discovered in a serpentinizing system.</title>
        <authorList>
            <person name="Merino N."/>
            <person name="Kawai M."/>
            <person name="Boyd E.S."/>
            <person name="Colman D.R."/>
            <person name="McGlynn S.E."/>
            <person name="Nealson K.H."/>
            <person name="Kurokawa K."/>
            <person name="Hongoh Y."/>
        </authorList>
    </citation>
    <scope>NUCLEOTIDE SEQUENCE [LARGE SCALE GENOMIC DNA]</scope>
    <source>
        <strain evidence="15 16">S43</strain>
    </source>
</reference>
<dbReference type="SUPFAM" id="SSF54211">
    <property type="entry name" value="Ribosomal protein S5 domain 2-like"/>
    <property type="match status" value="1"/>
</dbReference>
<feature type="domain" description="GHMP kinase N-terminal" evidence="14">
    <location>
        <begin position="25"/>
        <end position="107"/>
    </location>
</feature>
<evidence type="ECO:0000256" key="13">
    <source>
        <dbReference type="NCBIfam" id="TIGR00191"/>
    </source>
</evidence>
<dbReference type="InterPro" id="IPR000870">
    <property type="entry name" value="Homoserine_kinase"/>
</dbReference>
<dbReference type="PRINTS" id="PR00958">
    <property type="entry name" value="HOMSERKINASE"/>
</dbReference>
<organism evidence="15 16">
    <name type="scientific">Candidatus Hakubella thermalkaliphila</name>
    <dbReference type="NCBI Taxonomy" id="2754717"/>
    <lineage>
        <taxon>Bacteria</taxon>
        <taxon>Bacillati</taxon>
        <taxon>Actinomycetota</taxon>
        <taxon>Actinomycetota incertae sedis</taxon>
        <taxon>Candidatus Hakubellales</taxon>
        <taxon>Candidatus Hakubellaceae</taxon>
        <taxon>Candidatus Hakubella</taxon>
    </lineage>
</organism>
<evidence type="ECO:0000256" key="6">
    <source>
        <dbReference type="ARBA" id="ARBA00022679"/>
    </source>
</evidence>
<dbReference type="Gene3D" id="3.30.230.10">
    <property type="match status" value="1"/>
</dbReference>
<evidence type="ECO:0000313" key="15">
    <source>
        <dbReference type="EMBL" id="GFP34511.1"/>
    </source>
</evidence>
<dbReference type="SUPFAM" id="SSF55060">
    <property type="entry name" value="GHMP Kinase, C-terminal domain"/>
    <property type="match status" value="1"/>
</dbReference>
<dbReference type="InterPro" id="IPR014721">
    <property type="entry name" value="Ribsml_uS5_D2-typ_fold_subgr"/>
</dbReference>
<evidence type="ECO:0000256" key="3">
    <source>
        <dbReference type="ARBA" id="ARBA00012078"/>
    </source>
</evidence>
<dbReference type="EMBL" id="BLSB01000008">
    <property type="protein sequence ID" value="GFP34511.1"/>
    <property type="molecule type" value="Genomic_DNA"/>
</dbReference>
<dbReference type="InterPro" id="IPR006203">
    <property type="entry name" value="GHMP_knse_ATP-bd_CS"/>
</dbReference>
<keyword evidence="5" id="KW-0028">Amino-acid biosynthesis</keyword>
<dbReference type="EC" id="2.7.1.39" evidence="3 13"/>
<dbReference type="InterPro" id="IPR006204">
    <property type="entry name" value="GHMP_kinase_N_dom"/>
</dbReference>
<dbReference type="Proteomes" id="UP000576480">
    <property type="component" value="Unassembled WGS sequence"/>
</dbReference>
<keyword evidence="9 15" id="KW-0418">Kinase</keyword>
<evidence type="ECO:0000256" key="9">
    <source>
        <dbReference type="ARBA" id="ARBA00022777"/>
    </source>
</evidence>
<dbReference type="PROSITE" id="PS00627">
    <property type="entry name" value="GHMP_KINASES_ATP"/>
    <property type="match status" value="1"/>
</dbReference>
<keyword evidence="10" id="KW-0067">ATP-binding</keyword>
<protein>
    <recommendedName>
        <fullName evidence="4 13">Homoserine kinase</fullName>
        <ecNumber evidence="3 13">2.7.1.39</ecNumber>
    </recommendedName>
</protein>
<evidence type="ECO:0000256" key="4">
    <source>
        <dbReference type="ARBA" id="ARBA00017858"/>
    </source>
</evidence>
<dbReference type="PANTHER" id="PTHR20861:SF1">
    <property type="entry name" value="HOMOSERINE KINASE"/>
    <property type="match status" value="1"/>
</dbReference>
<dbReference type="PANTHER" id="PTHR20861">
    <property type="entry name" value="HOMOSERINE/4-DIPHOSPHOCYTIDYL-2-C-METHYL-D-ERYTHRITOL KINASE"/>
    <property type="match status" value="1"/>
</dbReference>
<proteinExistence type="inferred from homology"/>
<comment type="similarity">
    <text evidence="2">Belongs to the GHMP kinase family. Homoserine kinase subfamily.</text>
</comment>
<evidence type="ECO:0000256" key="12">
    <source>
        <dbReference type="ARBA" id="ARBA00049954"/>
    </source>
</evidence>
<dbReference type="GO" id="GO:0009088">
    <property type="term" value="P:threonine biosynthetic process"/>
    <property type="evidence" value="ECO:0007669"/>
    <property type="project" value="UniProtKB-UniRule"/>
</dbReference>
<dbReference type="RefSeq" id="WP_219854728.1">
    <property type="nucleotide sequence ID" value="NZ_BLSB01000008.1"/>
</dbReference>
<keyword evidence="8" id="KW-0547">Nucleotide-binding</keyword>
<evidence type="ECO:0000259" key="14">
    <source>
        <dbReference type="Pfam" id="PF00288"/>
    </source>
</evidence>
<evidence type="ECO:0000256" key="8">
    <source>
        <dbReference type="ARBA" id="ARBA00022741"/>
    </source>
</evidence>
<comment type="pathway">
    <text evidence="1">Amino-acid biosynthesis; L-threonine biosynthesis; L-threonine from L-aspartate: step 4/5.</text>
</comment>
<evidence type="ECO:0000256" key="7">
    <source>
        <dbReference type="ARBA" id="ARBA00022697"/>
    </source>
</evidence>
<dbReference type="Gene3D" id="3.30.70.890">
    <property type="entry name" value="GHMP kinase, C-terminal domain"/>
    <property type="match status" value="1"/>
</dbReference>
<dbReference type="PIRSF" id="PIRSF000676">
    <property type="entry name" value="Homoser_kin"/>
    <property type="match status" value="1"/>
</dbReference>
<name>A0A6V8PUT7_9ACTN</name>
<dbReference type="AlphaFoldDB" id="A0A6V8PUT7"/>
<comment type="function">
    <text evidence="12">Catalyzes the ATP-dependent phosphorylation of L-homoserine to L-homoserine phosphate.</text>
</comment>
<evidence type="ECO:0000313" key="16">
    <source>
        <dbReference type="Proteomes" id="UP000576480"/>
    </source>
</evidence>
<dbReference type="GO" id="GO:0005524">
    <property type="term" value="F:ATP binding"/>
    <property type="evidence" value="ECO:0007669"/>
    <property type="project" value="UniProtKB-KW"/>
</dbReference>
<accession>A0A6V8PUT7</accession>
<evidence type="ECO:0000256" key="10">
    <source>
        <dbReference type="ARBA" id="ARBA00022840"/>
    </source>
</evidence>
<dbReference type="NCBIfam" id="TIGR00191">
    <property type="entry name" value="thrB"/>
    <property type="match status" value="1"/>
</dbReference>
<sequence length="268" mass="28980">RKEEPGVTISLSPKGSQDLSLGEENLFFQTFKRVLHLRGLEPPGLRVRIDNSIPLGRGLGSSSTAVVAGIVAADRTGNLNLSKEEMFNLAVEIEGHPDNVAAALLGGLTISYREEGGGFRALAFPVDSGLQVILLVPPVSLSTQKAREVLPQKVDFSDAVYNLSRTAALVSRLLTGQIGELKEVTRDRLHQRYRAPLYAQSMRLLERVRQEVDCGIAISGAGPSVVCLLGSSEVGLERRLKDLVREEFGEFEPISTQVDNHGVVVGSN</sequence>
<evidence type="ECO:0000256" key="11">
    <source>
        <dbReference type="ARBA" id="ARBA00049375"/>
    </source>
</evidence>
<keyword evidence="7" id="KW-0791">Threonine biosynthesis</keyword>
<dbReference type="UniPathway" id="UPA00050">
    <property type="reaction ID" value="UER00064"/>
</dbReference>
<dbReference type="InterPro" id="IPR020568">
    <property type="entry name" value="Ribosomal_Su5_D2-typ_SF"/>
</dbReference>
<comment type="catalytic activity">
    <reaction evidence="11">
        <text>L-homoserine + ATP = O-phospho-L-homoserine + ADP + H(+)</text>
        <dbReference type="Rhea" id="RHEA:13985"/>
        <dbReference type="ChEBI" id="CHEBI:15378"/>
        <dbReference type="ChEBI" id="CHEBI:30616"/>
        <dbReference type="ChEBI" id="CHEBI:57476"/>
        <dbReference type="ChEBI" id="CHEBI:57590"/>
        <dbReference type="ChEBI" id="CHEBI:456216"/>
        <dbReference type="EC" id="2.7.1.39"/>
    </reaction>
</comment>
<evidence type="ECO:0000256" key="1">
    <source>
        <dbReference type="ARBA" id="ARBA00005015"/>
    </source>
</evidence>
<gene>
    <name evidence="15" type="ORF">HKBW3S43_00304</name>
</gene>
<keyword evidence="6" id="KW-0808">Transferase</keyword>
<dbReference type="InterPro" id="IPR036554">
    <property type="entry name" value="GHMP_kinase_C_sf"/>
</dbReference>
<dbReference type="Pfam" id="PF00288">
    <property type="entry name" value="GHMP_kinases_N"/>
    <property type="match status" value="1"/>
</dbReference>
<evidence type="ECO:0000256" key="2">
    <source>
        <dbReference type="ARBA" id="ARBA00007370"/>
    </source>
</evidence>
<evidence type="ECO:0000256" key="5">
    <source>
        <dbReference type="ARBA" id="ARBA00022605"/>
    </source>
</evidence>
<dbReference type="GO" id="GO:0004413">
    <property type="term" value="F:homoserine kinase activity"/>
    <property type="evidence" value="ECO:0007669"/>
    <property type="project" value="UniProtKB-UniRule"/>
</dbReference>
<feature type="non-terminal residue" evidence="15">
    <location>
        <position position="1"/>
    </location>
</feature>